<protein>
    <recommendedName>
        <fullName evidence="4">Secreted protein</fullName>
    </recommendedName>
</protein>
<accession>A0AAQ4F231</accession>
<keyword evidence="1" id="KW-0732">Signal</keyword>
<dbReference type="EMBL" id="JARKHS020007944">
    <property type="protein sequence ID" value="KAK8781166.1"/>
    <property type="molecule type" value="Genomic_DNA"/>
</dbReference>
<evidence type="ECO:0000313" key="2">
    <source>
        <dbReference type="EMBL" id="KAK8781166.1"/>
    </source>
</evidence>
<evidence type="ECO:0008006" key="4">
    <source>
        <dbReference type="Google" id="ProtNLM"/>
    </source>
</evidence>
<feature type="signal peptide" evidence="1">
    <location>
        <begin position="1"/>
        <end position="24"/>
    </location>
</feature>
<evidence type="ECO:0000313" key="3">
    <source>
        <dbReference type="Proteomes" id="UP001321473"/>
    </source>
</evidence>
<evidence type="ECO:0000256" key="1">
    <source>
        <dbReference type="SAM" id="SignalP"/>
    </source>
</evidence>
<dbReference type="Proteomes" id="UP001321473">
    <property type="component" value="Unassembled WGS sequence"/>
</dbReference>
<keyword evidence="3" id="KW-1185">Reference proteome</keyword>
<gene>
    <name evidence="2" type="ORF">V5799_017490</name>
</gene>
<proteinExistence type="predicted"/>
<reference evidence="2 3" key="1">
    <citation type="journal article" date="2023" name="Arcadia Sci">
        <title>De novo assembly of a long-read Amblyomma americanum tick genome.</title>
        <authorList>
            <person name="Chou S."/>
            <person name="Poskanzer K.E."/>
            <person name="Rollins M."/>
            <person name="Thuy-Boun P.S."/>
        </authorList>
    </citation>
    <scope>NUCLEOTIDE SEQUENCE [LARGE SCALE GENOMIC DNA]</scope>
    <source>
        <strain evidence="2">F_SG_1</strain>
        <tissue evidence="2">Salivary glands</tissue>
    </source>
</reference>
<dbReference type="AlphaFoldDB" id="A0AAQ4F231"/>
<feature type="non-terminal residue" evidence="2">
    <location>
        <position position="1"/>
    </location>
</feature>
<comment type="caution">
    <text evidence="2">The sequence shown here is derived from an EMBL/GenBank/DDBJ whole genome shotgun (WGS) entry which is preliminary data.</text>
</comment>
<name>A0AAQ4F231_AMBAM</name>
<sequence length="69" mass="7798">RLVRFVSVWKTLGWVAASAIQVNCEKRINRPSRPSWTTWTPGQYFETSCSVTSWVTETTASFPTSQSAN</sequence>
<organism evidence="2 3">
    <name type="scientific">Amblyomma americanum</name>
    <name type="common">Lone star tick</name>
    <dbReference type="NCBI Taxonomy" id="6943"/>
    <lineage>
        <taxon>Eukaryota</taxon>
        <taxon>Metazoa</taxon>
        <taxon>Ecdysozoa</taxon>
        <taxon>Arthropoda</taxon>
        <taxon>Chelicerata</taxon>
        <taxon>Arachnida</taxon>
        <taxon>Acari</taxon>
        <taxon>Parasitiformes</taxon>
        <taxon>Ixodida</taxon>
        <taxon>Ixodoidea</taxon>
        <taxon>Ixodidae</taxon>
        <taxon>Amblyomminae</taxon>
        <taxon>Amblyomma</taxon>
    </lineage>
</organism>
<feature type="chain" id="PRO_5042957101" description="Secreted protein" evidence="1">
    <location>
        <begin position="25"/>
        <end position="69"/>
    </location>
</feature>